<dbReference type="RefSeq" id="NP_958259.1">
    <property type="nucleotide sequence ID" value="NC_005345.2"/>
</dbReference>
<reference evidence="2 3" key="1">
    <citation type="journal article" date="1990" name="J. Gen. Microbiol.">
        <title>Further biological and molecular characterization of actinophage VWB.</title>
        <authorList>
            <person name="Anne J."/>
            <person name="Van Mellaert L."/>
            <person name="Decock B."/>
            <person name="Van Damme J."/>
            <person name="Van Aerschot A."/>
            <person name="Herdewijn P."/>
            <person name="Eyssen H."/>
        </authorList>
    </citation>
    <scope>NUCLEOTIDE SEQUENCE [LARGE SCALE GENOMIC DNA]</scope>
</reference>
<evidence type="ECO:0000256" key="1">
    <source>
        <dbReference type="SAM" id="MobiDB-lite"/>
    </source>
</evidence>
<dbReference type="EMBL" id="AY320035">
    <property type="protein sequence ID" value="AAR29707.1"/>
    <property type="molecule type" value="Genomic_DNA"/>
</dbReference>
<name>Q6VY72_9CAUD</name>
<keyword evidence="3" id="KW-1185">Reference proteome</keyword>
<feature type="compositionally biased region" description="Basic and acidic residues" evidence="1">
    <location>
        <begin position="10"/>
        <end position="19"/>
    </location>
</feature>
<reference evidence="2 3" key="3">
    <citation type="journal article" date="1998" name="Microbiology">
        <title>Site-specific integration of bacteriophage VWB genome into Streptomyces venezuelae and construction of a VWB-based integrative vector.</title>
        <authorList>
            <person name="Van Mellaert L."/>
            <person name="Mei L."/>
            <person name="Lammertyn E."/>
            <person name="Schacht S."/>
            <person name="Anne J."/>
        </authorList>
    </citation>
    <scope>NUCLEOTIDE SEQUENCE [LARGE SCALE GENOMIC DNA]</scope>
</reference>
<dbReference type="Proteomes" id="UP000001708">
    <property type="component" value="Segment"/>
</dbReference>
<dbReference type="KEGG" id="vg:2732843"/>
<dbReference type="OrthoDB" id="23263at10239"/>
<proteinExistence type="predicted"/>
<accession>Q6VY72</accession>
<protein>
    <submittedName>
        <fullName evidence="2">Uncharacterized protein</fullName>
    </submittedName>
</protein>
<sequence>MTPSPLGGRTTDDRPERQPARRAHPAPRRHVDDDRRHDRRAARRRRRPRPPPEPSHPPRPRPTEEGTPLMSTIVRATEPTAPPRRFVLRRTVDVSGVSGTGDVADGVLWPDGTASVRWRGEHPSIVFWDRGQLSVDHIHGHGGATKIVWLDPPAVPEPREEPDGAA</sequence>
<feature type="compositionally biased region" description="Basic residues" evidence="1">
    <location>
        <begin position="37"/>
        <end position="49"/>
    </location>
</feature>
<dbReference type="GeneID" id="2732843"/>
<reference evidence="2 3" key="2">
    <citation type="journal article" date="1995" name="Arch. Virol.">
        <title>Analysis of the open reading frames of the main capsid proteins of actinophage VWB.</title>
        <authorList>
            <person name="Anne J."/>
            <person name="Fiten P."/>
            <person name="Van Mellaert L."/>
            <person name="Joris B."/>
            <person name="Opdenakker G."/>
            <person name="Eyssen H."/>
        </authorList>
    </citation>
    <scope>NUCLEOTIDE SEQUENCE [LARGE SCALE GENOMIC DNA]</scope>
</reference>
<feature type="region of interest" description="Disordered" evidence="1">
    <location>
        <begin position="1"/>
        <end position="82"/>
    </location>
</feature>
<evidence type="ECO:0000313" key="2">
    <source>
        <dbReference type="EMBL" id="AAR29707.1"/>
    </source>
</evidence>
<evidence type="ECO:0000313" key="3">
    <source>
        <dbReference type="Proteomes" id="UP000001708"/>
    </source>
</evidence>
<reference evidence="2 3" key="4">
    <citation type="journal article" date="2005" name="Virology">
        <title>Complete genomic nucleotide sequence and analysis of the temperate bacteriophage VWB.</title>
        <authorList>
            <person name="Van Dessel W."/>
            <person name="Van Mellaert L."/>
            <person name="Liesegang H."/>
            <person name="Raasch C."/>
            <person name="De Keersmaeker S."/>
            <person name="Geukens N."/>
            <person name="Lammertyn E."/>
            <person name="Streit W."/>
            <person name="Anne J."/>
        </authorList>
    </citation>
    <scope>NUCLEOTIDE SEQUENCE [LARGE SCALE GENOMIC DNA]</scope>
</reference>
<organism evidence="2 3">
    <name type="scientific">Streptomyces phage VWB</name>
    <dbReference type="NCBI Taxonomy" id="10702"/>
    <lineage>
        <taxon>Viruses</taxon>
        <taxon>Duplodnaviria</taxon>
        <taxon>Heunggongvirae</taxon>
        <taxon>Uroviricota</taxon>
        <taxon>Caudoviricetes</taxon>
        <taxon>Veewebvirus</taxon>
        <taxon>Veewebvirus vwb</taxon>
    </lineage>
</organism>